<dbReference type="InterPro" id="IPR013087">
    <property type="entry name" value="Znf_C2H2_type"/>
</dbReference>
<organism evidence="8 9">
    <name type="scientific">Aphanomyces invadans</name>
    <dbReference type="NCBI Taxonomy" id="157072"/>
    <lineage>
        <taxon>Eukaryota</taxon>
        <taxon>Sar</taxon>
        <taxon>Stramenopiles</taxon>
        <taxon>Oomycota</taxon>
        <taxon>Saprolegniomycetes</taxon>
        <taxon>Saprolegniales</taxon>
        <taxon>Verrucalvaceae</taxon>
        <taxon>Aphanomyces</taxon>
    </lineage>
</organism>
<dbReference type="Pfam" id="PF12874">
    <property type="entry name" value="zf-met"/>
    <property type="match status" value="1"/>
</dbReference>
<keyword evidence="2" id="KW-0863">Zinc-finger</keyword>
<evidence type="ECO:0000256" key="3">
    <source>
        <dbReference type="ARBA" id="ARBA00022833"/>
    </source>
</evidence>
<evidence type="ECO:0000313" key="8">
    <source>
        <dbReference type="EMBL" id="RHY35358.1"/>
    </source>
</evidence>
<keyword evidence="5" id="KW-0175">Coiled coil</keyword>
<evidence type="ECO:0000256" key="4">
    <source>
        <dbReference type="ARBA" id="ARBA00023242"/>
    </source>
</evidence>
<keyword evidence="1" id="KW-0479">Metal-binding</keyword>
<sequence>MDAISRNILYSGGRGDQPKKGVANVTRKTWDKAFFAQQAALRAAGGLEEEEKKTKRIDPAREEFQPAAEDAAGPAGSVRAFLKVRVVVDPGGFKVTIALVQARTKKVELDSNVGKITVIKPDDAMRATGYFCEVCEVTLKDSVSYIDHVNGKKRVFIPSSIYRLFQRGHRLNAAAKRKWNPEISKKLDAVEAYEKKMAALEEEAQAKKAKKKEAKTPAPATDVFASAEEEAMMAAMGFGGFHSTKKK</sequence>
<dbReference type="GO" id="GO:0000398">
    <property type="term" value="P:mRNA splicing, via spliceosome"/>
    <property type="evidence" value="ECO:0007669"/>
    <property type="project" value="InterPro"/>
</dbReference>
<feature type="domain" description="C2H2-type" evidence="7">
    <location>
        <begin position="130"/>
        <end position="153"/>
    </location>
</feature>
<evidence type="ECO:0000256" key="5">
    <source>
        <dbReference type="SAM" id="Coils"/>
    </source>
</evidence>
<dbReference type="EMBL" id="QUSY01000003">
    <property type="protein sequence ID" value="RHY35358.1"/>
    <property type="molecule type" value="Genomic_DNA"/>
</dbReference>
<feature type="region of interest" description="Disordered" evidence="6">
    <location>
        <begin position="1"/>
        <end position="23"/>
    </location>
</feature>
<dbReference type="PANTHER" id="PTHR45986:SF1">
    <property type="entry name" value="ZINC FINGER MATRIN-TYPE PROTEIN 2"/>
    <property type="match status" value="1"/>
</dbReference>
<keyword evidence="3" id="KW-0862">Zinc</keyword>
<comment type="caution">
    <text evidence="8">The sequence shown here is derived from an EMBL/GenBank/DDBJ whole genome shotgun (WGS) entry which is preliminary data.</text>
</comment>
<evidence type="ECO:0000256" key="2">
    <source>
        <dbReference type="ARBA" id="ARBA00022771"/>
    </source>
</evidence>
<gene>
    <name evidence="8" type="ORF">DYB32_000152</name>
</gene>
<proteinExistence type="predicted"/>
<protein>
    <recommendedName>
        <fullName evidence="7">C2H2-type domain-containing protein</fullName>
    </recommendedName>
</protein>
<evidence type="ECO:0000259" key="7">
    <source>
        <dbReference type="Pfam" id="PF12874"/>
    </source>
</evidence>
<accession>A0A3R6WUE1</accession>
<evidence type="ECO:0000256" key="1">
    <source>
        <dbReference type="ARBA" id="ARBA00022723"/>
    </source>
</evidence>
<evidence type="ECO:0000313" key="9">
    <source>
        <dbReference type="Proteomes" id="UP000285060"/>
    </source>
</evidence>
<keyword evidence="4" id="KW-0539">Nucleus</keyword>
<dbReference type="Proteomes" id="UP000285060">
    <property type="component" value="Unassembled WGS sequence"/>
</dbReference>
<feature type="region of interest" description="Disordered" evidence="6">
    <location>
        <begin position="45"/>
        <end position="70"/>
    </location>
</feature>
<evidence type="ECO:0000256" key="6">
    <source>
        <dbReference type="SAM" id="MobiDB-lite"/>
    </source>
</evidence>
<name>A0A3R6WUE1_9STRA</name>
<feature type="compositionally biased region" description="Basic and acidic residues" evidence="6">
    <location>
        <begin position="50"/>
        <end position="64"/>
    </location>
</feature>
<dbReference type="PANTHER" id="PTHR45986">
    <property type="entry name" value="ZINC FINGER MATRIN-TYPE PROTEIN 2"/>
    <property type="match status" value="1"/>
</dbReference>
<dbReference type="VEuPathDB" id="FungiDB:H310_13110"/>
<dbReference type="InterPro" id="IPR040107">
    <property type="entry name" value="Snu23"/>
</dbReference>
<dbReference type="GO" id="GO:0005681">
    <property type="term" value="C:spliceosomal complex"/>
    <property type="evidence" value="ECO:0007669"/>
    <property type="project" value="InterPro"/>
</dbReference>
<dbReference type="AlphaFoldDB" id="A0A3R6WUE1"/>
<dbReference type="GO" id="GO:0046540">
    <property type="term" value="C:U4/U6 x U5 tri-snRNP complex"/>
    <property type="evidence" value="ECO:0007669"/>
    <property type="project" value="TreeGrafter"/>
</dbReference>
<dbReference type="GO" id="GO:0008270">
    <property type="term" value="F:zinc ion binding"/>
    <property type="evidence" value="ECO:0007669"/>
    <property type="project" value="UniProtKB-KW"/>
</dbReference>
<reference evidence="8 9" key="1">
    <citation type="submission" date="2018-08" db="EMBL/GenBank/DDBJ databases">
        <title>Aphanomyces genome sequencing and annotation.</title>
        <authorList>
            <person name="Minardi D."/>
            <person name="Oidtmann B."/>
            <person name="Van Der Giezen M."/>
            <person name="Studholme D.J."/>
        </authorList>
    </citation>
    <scope>NUCLEOTIDE SEQUENCE [LARGE SCALE GENOMIC DNA]</scope>
    <source>
        <strain evidence="8 9">NJM0002</strain>
    </source>
</reference>
<feature type="coiled-coil region" evidence="5">
    <location>
        <begin position="183"/>
        <end position="210"/>
    </location>
</feature>
<keyword evidence="9" id="KW-1185">Reference proteome</keyword>